<evidence type="ECO:0000313" key="4">
    <source>
        <dbReference type="Proteomes" id="UP001611494"/>
    </source>
</evidence>
<feature type="compositionally biased region" description="Pro residues" evidence="1">
    <location>
        <begin position="238"/>
        <end position="247"/>
    </location>
</feature>
<dbReference type="InterPro" id="IPR031928">
    <property type="entry name" value="RsdA_SigD-bd"/>
</dbReference>
<evidence type="ECO:0000256" key="1">
    <source>
        <dbReference type="SAM" id="MobiDB-lite"/>
    </source>
</evidence>
<feature type="compositionally biased region" description="Pro residues" evidence="1">
    <location>
        <begin position="379"/>
        <end position="394"/>
    </location>
</feature>
<accession>A0ABW7W1L0</accession>
<name>A0ABW7W1L0_9NOCA</name>
<gene>
    <name evidence="3" type="ORF">ACH49Z_19755</name>
</gene>
<dbReference type="EMBL" id="JBIRYL010000005">
    <property type="protein sequence ID" value="MFI2232085.1"/>
    <property type="molecule type" value="Genomic_DNA"/>
</dbReference>
<dbReference type="PRINTS" id="PR01217">
    <property type="entry name" value="PRICHEXTENSN"/>
</dbReference>
<feature type="domain" description="Anti-sigma-D factor RsdA sigma factor binding region" evidence="2">
    <location>
        <begin position="36"/>
        <end position="81"/>
    </location>
</feature>
<feature type="compositionally biased region" description="Low complexity" evidence="1">
    <location>
        <begin position="256"/>
        <end position="268"/>
    </location>
</feature>
<keyword evidence="4" id="KW-1185">Reference proteome</keyword>
<feature type="region of interest" description="Disordered" evidence="1">
    <location>
        <begin position="234"/>
        <end position="400"/>
    </location>
</feature>
<feature type="region of interest" description="Disordered" evidence="1">
    <location>
        <begin position="184"/>
        <end position="206"/>
    </location>
</feature>
<proteinExistence type="predicted"/>
<comment type="caution">
    <text evidence="3">The sequence shown here is derived from an EMBL/GenBank/DDBJ whole genome shotgun (WGS) entry which is preliminary data.</text>
</comment>
<evidence type="ECO:0000259" key="2">
    <source>
        <dbReference type="Pfam" id="PF16751"/>
    </source>
</evidence>
<evidence type="ECO:0000313" key="3">
    <source>
        <dbReference type="EMBL" id="MFI2232085.1"/>
    </source>
</evidence>
<dbReference type="Pfam" id="PF16751">
    <property type="entry name" value="RsdA_SigD_bd"/>
    <property type="match status" value="1"/>
</dbReference>
<reference evidence="3 4" key="1">
    <citation type="submission" date="2024-10" db="EMBL/GenBank/DDBJ databases">
        <title>The Natural Products Discovery Center: Release of the First 8490 Sequenced Strains for Exploring Actinobacteria Biosynthetic Diversity.</title>
        <authorList>
            <person name="Kalkreuter E."/>
            <person name="Kautsar S.A."/>
            <person name="Yang D."/>
            <person name="Bader C.D."/>
            <person name="Teijaro C.N."/>
            <person name="Fluegel L."/>
            <person name="Davis C.M."/>
            <person name="Simpson J.R."/>
            <person name="Lauterbach L."/>
            <person name="Steele A.D."/>
            <person name="Gui C."/>
            <person name="Meng S."/>
            <person name="Li G."/>
            <person name="Viehrig K."/>
            <person name="Ye F."/>
            <person name="Su P."/>
            <person name="Kiefer A.F."/>
            <person name="Nichols A."/>
            <person name="Cepeda A.J."/>
            <person name="Yan W."/>
            <person name="Fan B."/>
            <person name="Jiang Y."/>
            <person name="Adhikari A."/>
            <person name="Zheng C.-J."/>
            <person name="Schuster L."/>
            <person name="Cowan T.M."/>
            <person name="Smanski M.J."/>
            <person name="Chevrette M.G."/>
            <person name="De Carvalho L.P.S."/>
            <person name="Shen B."/>
        </authorList>
    </citation>
    <scope>NUCLEOTIDE SEQUENCE [LARGE SCALE GENOMIC DNA]</scope>
    <source>
        <strain evidence="3 4">NPDC019377</strain>
    </source>
</reference>
<feature type="region of interest" description="Disordered" evidence="1">
    <location>
        <begin position="1"/>
        <end position="36"/>
    </location>
</feature>
<protein>
    <submittedName>
        <fullName evidence="3">Anti-sigma-D factor RsdA</fullName>
    </submittedName>
</protein>
<organism evidence="3 4">
    <name type="scientific">Nocardia testacea</name>
    <dbReference type="NCBI Taxonomy" id="248551"/>
    <lineage>
        <taxon>Bacteria</taxon>
        <taxon>Bacillati</taxon>
        <taxon>Actinomycetota</taxon>
        <taxon>Actinomycetes</taxon>
        <taxon>Mycobacteriales</taxon>
        <taxon>Nocardiaceae</taxon>
        <taxon>Nocardia</taxon>
    </lineage>
</organism>
<dbReference type="RefSeq" id="WP_397063584.1">
    <property type="nucleotide sequence ID" value="NZ_JBIRYL010000005.1"/>
</dbReference>
<dbReference type="Gene3D" id="6.10.250.1300">
    <property type="match status" value="1"/>
</dbReference>
<feature type="compositionally biased region" description="Low complexity" evidence="1">
    <location>
        <begin position="304"/>
        <end position="345"/>
    </location>
</feature>
<feature type="compositionally biased region" description="Basic and acidic residues" evidence="1">
    <location>
        <begin position="1"/>
        <end position="14"/>
    </location>
</feature>
<dbReference type="Proteomes" id="UP001611494">
    <property type="component" value="Unassembled WGS sequence"/>
</dbReference>
<sequence>MARDGGRGRGDKWARRASRNTDPYAEGSGTGSEPVDIVAVRRDDELIDAIARGGPVPTESTEELQLATLLADWRAEIVAPPLPDAPDLDTVVAAVNQEIGARQARISAQSGGRLRLLRPIATTAAALALVFGGLSAFSYQAEPGDALWRVKEVVFSEQAQSTVVQYAGDDLAAAQTLLEQGKPDEARERLEQASANTTQVDDPAKRNELVERWNQLFEEVRKVIPPDIAAQLEQIAPSPDPGAPVPSHPGGTTERPGSTVTTTPGPGSELPFDRPSGPGGSDKPGAPDVHAPDRPGPGTERPDTQAPDTHTPDTPAPDTQAPDIAPDGTTVPGVPGTTTPNGPGVDSVEPPTQVPPSTISTPGPAEPSTLPVPQTVVPAPSPPQQAPTTLPLPLPGGATN</sequence>